<dbReference type="Proteomes" id="UP000215914">
    <property type="component" value="Unassembled WGS sequence"/>
</dbReference>
<protein>
    <submittedName>
        <fullName evidence="1">Uncharacterized protein</fullName>
    </submittedName>
</protein>
<dbReference type="AlphaFoldDB" id="A0A9K3IJ90"/>
<gene>
    <name evidence="1" type="ORF">HanXRQr2_Chr07g0281311</name>
</gene>
<reference evidence="1" key="1">
    <citation type="journal article" date="2017" name="Nature">
        <title>The sunflower genome provides insights into oil metabolism, flowering and Asterid evolution.</title>
        <authorList>
            <person name="Badouin H."/>
            <person name="Gouzy J."/>
            <person name="Grassa C.J."/>
            <person name="Murat F."/>
            <person name="Staton S.E."/>
            <person name="Cottret L."/>
            <person name="Lelandais-Briere C."/>
            <person name="Owens G.L."/>
            <person name="Carrere S."/>
            <person name="Mayjonade B."/>
            <person name="Legrand L."/>
            <person name="Gill N."/>
            <person name="Kane N.C."/>
            <person name="Bowers J.E."/>
            <person name="Hubner S."/>
            <person name="Bellec A."/>
            <person name="Berard A."/>
            <person name="Berges H."/>
            <person name="Blanchet N."/>
            <person name="Boniface M.C."/>
            <person name="Brunel D."/>
            <person name="Catrice O."/>
            <person name="Chaidir N."/>
            <person name="Claudel C."/>
            <person name="Donnadieu C."/>
            <person name="Faraut T."/>
            <person name="Fievet G."/>
            <person name="Helmstetter N."/>
            <person name="King M."/>
            <person name="Knapp S.J."/>
            <person name="Lai Z."/>
            <person name="Le Paslier M.C."/>
            <person name="Lippi Y."/>
            <person name="Lorenzon L."/>
            <person name="Mandel J.R."/>
            <person name="Marage G."/>
            <person name="Marchand G."/>
            <person name="Marquand E."/>
            <person name="Bret-Mestries E."/>
            <person name="Morien E."/>
            <person name="Nambeesan S."/>
            <person name="Nguyen T."/>
            <person name="Pegot-Espagnet P."/>
            <person name="Pouilly N."/>
            <person name="Raftis F."/>
            <person name="Sallet E."/>
            <person name="Schiex T."/>
            <person name="Thomas J."/>
            <person name="Vandecasteele C."/>
            <person name="Vares D."/>
            <person name="Vear F."/>
            <person name="Vautrin S."/>
            <person name="Crespi M."/>
            <person name="Mangin B."/>
            <person name="Burke J.M."/>
            <person name="Salse J."/>
            <person name="Munos S."/>
            <person name="Vincourt P."/>
            <person name="Rieseberg L.H."/>
            <person name="Langlade N.B."/>
        </authorList>
    </citation>
    <scope>NUCLEOTIDE SEQUENCE</scope>
    <source>
        <tissue evidence="1">Leaves</tissue>
    </source>
</reference>
<organism evidence="1 2">
    <name type="scientific">Helianthus annuus</name>
    <name type="common">Common sunflower</name>
    <dbReference type="NCBI Taxonomy" id="4232"/>
    <lineage>
        <taxon>Eukaryota</taxon>
        <taxon>Viridiplantae</taxon>
        <taxon>Streptophyta</taxon>
        <taxon>Embryophyta</taxon>
        <taxon>Tracheophyta</taxon>
        <taxon>Spermatophyta</taxon>
        <taxon>Magnoliopsida</taxon>
        <taxon>eudicotyledons</taxon>
        <taxon>Gunneridae</taxon>
        <taxon>Pentapetalae</taxon>
        <taxon>asterids</taxon>
        <taxon>campanulids</taxon>
        <taxon>Asterales</taxon>
        <taxon>Asteraceae</taxon>
        <taxon>Asteroideae</taxon>
        <taxon>Heliantheae alliance</taxon>
        <taxon>Heliantheae</taxon>
        <taxon>Helianthus</taxon>
    </lineage>
</organism>
<dbReference type="EMBL" id="MNCJ02000322">
    <property type="protein sequence ID" value="KAF5797500.1"/>
    <property type="molecule type" value="Genomic_DNA"/>
</dbReference>
<comment type="caution">
    <text evidence="1">The sequence shown here is derived from an EMBL/GenBank/DDBJ whole genome shotgun (WGS) entry which is preliminary data.</text>
</comment>
<sequence>MLRDELIPITQEHEYLRIAFMATFFAGVTQVTFRIFRWYGSLLVCCGLEAAVFKHKLVKANGIVVEKWLKTKA</sequence>
<name>A0A9K3IJ90_HELAN</name>
<proteinExistence type="predicted"/>
<reference evidence="1" key="2">
    <citation type="submission" date="2020-06" db="EMBL/GenBank/DDBJ databases">
        <title>Helianthus annuus Genome sequencing and assembly Release 2.</title>
        <authorList>
            <person name="Gouzy J."/>
            <person name="Langlade N."/>
            <person name="Munos S."/>
        </authorList>
    </citation>
    <scope>NUCLEOTIDE SEQUENCE</scope>
    <source>
        <tissue evidence="1">Leaves</tissue>
    </source>
</reference>
<dbReference type="Gramene" id="mRNA:HanXRQr2_Chr07g0281311">
    <property type="protein sequence ID" value="mRNA:HanXRQr2_Chr07g0281311"/>
    <property type="gene ID" value="HanXRQr2_Chr07g0281311"/>
</dbReference>
<keyword evidence="2" id="KW-1185">Reference proteome</keyword>
<evidence type="ECO:0000313" key="1">
    <source>
        <dbReference type="EMBL" id="KAF5797500.1"/>
    </source>
</evidence>
<evidence type="ECO:0000313" key="2">
    <source>
        <dbReference type="Proteomes" id="UP000215914"/>
    </source>
</evidence>
<accession>A0A9K3IJ90</accession>